<evidence type="ECO:0000256" key="3">
    <source>
        <dbReference type="ARBA" id="ARBA00022989"/>
    </source>
</evidence>
<gene>
    <name evidence="8" type="primary">pkd2</name>
    <name evidence="8" type="ORF">AK812_SmicGene8978</name>
</gene>
<dbReference type="EMBL" id="LSRX01000135">
    <property type="protein sequence ID" value="OLQ07627.1"/>
    <property type="molecule type" value="Genomic_DNA"/>
</dbReference>
<dbReference type="InterPro" id="IPR051223">
    <property type="entry name" value="Polycystin"/>
</dbReference>
<keyword evidence="9" id="KW-1185">Reference proteome</keyword>
<comment type="caution">
    <text evidence="8">The sequence shown here is derived from an EMBL/GenBank/DDBJ whole genome shotgun (WGS) entry which is preliminary data.</text>
</comment>
<feature type="transmembrane region" description="Helical" evidence="6">
    <location>
        <begin position="1721"/>
        <end position="1745"/>
    </location>
</feature>
<comment type="subcellular location">
    <subcellularLocation>
        <location evidence="1">Membrane</location>
        <topology evidence="1">Multi-pass membrane protein</topology>
    </subcellularLocation>
</comment>
<keyword evidence="3 6" id="KW-1133">Transmembrane helix</keyword>
<sequence length="2153" mass="243075">MGAFPAVALAPVALGWRSECNIEGLDVQDGSACRVAWLDHKDLQSADASELQGRVDFLFTDSRSYVPFRGRHGSVVLYLENISEFQVPQDLDAVMQEKTQLVSVLMPPRDRWDELAEEIYRQVLGHRVRNFDKAMATMPEHVFVEDGSLETEVALRPTLSKAHPHRIIWAMVFNAIADYDPDPFNLMETHNKQLGALWHYQRIIQDQVQYSSSDASRYNRPFEEKLYSQASVPLPLKSCPDRLVFVGIYSARKNFEKRQAVRETQGLMGFFLGEGSAGASAEERRMRQELDEHNDLVFLPVTEGYRMNSRKVYLRPAPVLRQLQKRIPAQYAWAIFDYISPVPRDEDDNFYNAEEDFPFPVFPPYPRGVVRVLSMDVVRLLAKASDDPCIGVHLRQLLFDATEPLPSLTLDDFDNRVFAMESVYETIQKRGPYPGLADVSLSFLDGLWLSPQPVVKDDKSDLGDPSHMAAGYYEDGGDAGLRIDEDRGPNEFPDLCSCATELRLAKGPKDESFFERSDLDKLQEETQRVLDDEEDCRVKGVSGQKAKSCLSPGKKRATLFIRLKACQGLCVGDLFLHIKAQLLGDTDYFRDPSSINSSALCVLVATCIAITFRGQKLPVSPKALRFLHLQTMSKVWESAQKPKGNRNLDDEIRLMAGSMLTYSTLMSANEGTETQAMKIVARRQQEKLRGCLMLPLAFVYFVLFCTSIMLHEDISDVYMIESQLRGQMDDIFGEVEDMDSLWDAIQGPFSEMLFKQTDMYGRALSKNTTNDKWGDWGRVLRYNQIQGALRFQQTRNVSSTYGKAFQCNSEISCFLCRSNRGFQPAYLNQQGSTGFVVDCGNWTSTRRLEEEGMEQALLPGRELSQLQPSMLTSLPDEKTDEMHVFRFYLYPSESASRTAERLQYFRDRVWMDKDSEVLQIRLYLLNAELGQPNMEQVTLTFFMSTGGSIYYQRDFQAVFFEVFPNMSSMVADGLFFCVLVFTGALQMVVLWRAARERKLVQHFMDIRSILEFAVIIVGIYFCFQFYAVFQTKERTTDIVNEIRAQGWDVSDDDQSVIERMFDICEVAAEDILSLRLLAANYTLILTFRFFANFRAQPQLAIITKTLGALIVVPPEVLLKMRDAIRSIERRDRRQAVSLAVSGCWFLVRELEIAGRLSCGVLALRDSSPWSDLTDMFFEFLVRSSSQGMAVKIMRRLAVAGSLVSGDLENSEVDVQPYSSKATGPLAQAMCDAGLAENVQQYILSWDITSIEVLALDEILAEPLSSTFRVPNGPEIKLSKLEFPVVKAKLRFLWRKCNQDCNPEPKPSTTASLAAVSVATATPKSSSKELPGGYWQQQIAKFEAVKLGARRSQLVRRYFDASGNPNPLGAAKKKNKAQAAVLTRNADYQIETEAEAPWQPKSVLAFLDCLDSISFLVMLVEMGSEGGRPPGCDFQEFVSAEKFGRQLRGQWEGKGKGKGVLMHGGQGQRGPSEPTPVSGGPDPVAQLSSMHLVSAAEVDEVRSAELEKKRKQHDIREPLQRKIRKREPDDVVPVQSVDAILLSFFDGVGTAGLVFQQMCNERAVVSPDEDMELWGFDREAAYRQLPVTDHRPIQAASDSMLLQILLDDKLTPRQASAIAGKLQLFAQSMFGKASVAAVRPFHQQQQQQQGWQLSLGLKSAIAVLRFRLANAKPRILHFHVDYRSVIYADAFFNLGGLSYKLSEADSAPDWGKTSPASFVNGLGFVVSAVLHLWLWSSVCTVIVLFVDNEPAKHALVTGYGKDESINKLLLAAWVFTEKVNVHAASVAARANVSDSVSRGDFSLAESLGWQRFEFSWDELLRGLLEIIHFIVVFIPAFLIYVTSATLLFGRKIEDVSTFQGSLGYIFRMAQEGEFDWESMQEENYWSSAIWVWSFVVFVNMLLINLLIAIILDTYKEVQRNQDSKEAVWNTLYQFWNRLISLRSWVTEQAIVRKCSEPFHPDLLDADYMKESFPNMPEYQLGLLFSDTTKQMEIQSDKDITTEKLVKMAGSLMQSVGGVNNSLKTIMEEESKDSLQSWVVGKPVPSDGGSAFPVQHKGNRPPRIFDPTIVEEEVPEFEDEFGLEPSPVVEEPTEAPQGEGQEEDAAEKPVEDEWKPIWLREVDAMLKAQRSWLLNANWHLEQLQAVLKARLRKIK</sequence>
<dbReference type="Pfam" id="PF08016">
    <property type="entry name" value="PKD_channel"/>
    <property type="match status" value="1"/>
</dbReference>
<name>A0A1Q9EJQ2_SYMMI</name>
<dbReference type="PANTHER" id="PTHR10877:SF183">
    <property type="entry name" value="AT14535P-RELATED"/>
    <property type="match status" value="1"/>
</dbReference>
<feature type="transmembrane region" description="Helical" evidence="6">
    <location>
        <begin position="1006"/>
        <end position="1029"/>
    </location>
</feature>
<evidence type="ECO:0000256" key="1">
    <source>
        <dbReference type="ARBA" id="ARBA00004141"/>
    </source>
</evidence>
<feature type="transmembrane region" description="Helical" evidence="6">
    <location>
        <begin position="1888"/>
        <end position="1910"/>
    </location>
</feature>
<evidence type="ECO:0000256" key="5">
    <source>
        <dbReference type="SAM" id="MobiDB-lite"/>
    </source>
</evidence>
<dbReference type="GO" id="GO:0016020">
    <property type="term" value="C:membrane"/>
    <property type="evidence" value="ECO:0007669"/>
    <property type="project" value="UniProtKB-SubCell"/>
</dbReference>
<protein>
    <submittedName>
        <fullName evidence="8">Polycystin-2</fullName>
    </submittedName>
</protein>
<accession>A0A1Q9EJQ2</accession>
<dbReference type="OrthoDB" id="5512589at2759"/>
<dbReference type="PANTHER" id="PTHR10877">
    <property type="entry name" value="POLYCYSTIN FAMILY MEMBER"/>
    <property type="match status" value="1"/>
</dbReference>
<feature type="transmembrane region" description="Helical" evidence="6">
    <location>
        <begin position="973"/>
        <end position="994"/>
    </location>
</feature>
<dbReference type="Proteomes" id="UP000186817">
    <property type="component" value="Unassembled WGS sequence"/>
</dbReference>
<evidence type="ECO:0000256" key="6">
    <source>
        <dbReference type="SAM" id="Phobius"/>
    </source>
</evidence>
<feature type="domain" description="Polycystin cation channel PKD1/PKD2" evidence="7">
    <location>
        <begin position="1818"/>
        <end position="1916"/>
    </location>
</feature>
<dbReference type="InterPro" id="IPR013122">
    <property type="entry name" value="PKD1_2_channel"/>
</dbReference>
<reference evidence="8 9" key="1">
    <citation type="submission" date="2016-02" db="EMBL/GenBank/DDBJ databases">
        <title>Genome analysis of coral dinoflagellate symbionts highlights evolutionary adaptations to a symbiotic lifestyle.</title>
        <authorList>
            <person name="Aranda M."/>
            <person name="Li Y."/>
            <person name="Liew Y.J."/>
            <person name="Baumgarten S."/>
            <person name="Simakov O."/>
            <person name="Wilson M."/>
            <person name="Piel J."/>
            <person name="Ashoor H."/>
            <person name="Bougouffa S."/>
            <person name="Bajic V.B."/>
            <person name="Ryu T."/>
            <person name="Ravasi T."/>
            <person name="Bayer T."/>
            <person name="Micklem G."/>
            <person name="Kim H."/>
            <person name="Bhak J."/>
            <person name="Lajeunesse T.C."/>
            <person name="Voolstra C.R."/>
        </authorList>
    </citation>
    <scope>NUCLEOTIDE SEQUENCE [LARGE SCALE GENOMIC DNA]</scope>
    <source>
        <strain evidence="8 9">CCMP2467</strain>
    </source>
</reference>
<feature type="region of interest" description="Disordered" evidence="5">
    <location>
        <begin position="2078"/>
        <end position="2111"/>
    </location>
</feature>
<proteinExistence type="predicted"/>
<feature type="region of interest" description="Disordered" evidence="5">
    <location>
        <begin position="1454"/>
        <end position="1480"/>
    </location>
</feature>
<evidence type="ECO:0000313" key="9">
    <source>
        <dbReference type="Proteomes" id="UP000186817"/>
    </source>
</evidence>
<feature type="transmembrane region" description="Helical" evidence="6">
    <location>
        <begin position="1825"/>
        <end position="1847"/>
    </location>
</feature>
<evidence type="ECO:0000256" key="4">
    <source>
        <dbReference type="ARBA" id="ARBA00023136"/>
    </source>
</evidence>
<organism evidence="8 9">
    <name type="scientific">Symbiodinium microadriaticum</name>
    <name type="common">Dinoflagellate</name>
    <name type="synonym">Zooxanthella microadriatica</name>
    <dbReference type="NCBI Taxonomy" id="2951"/>
    <lineage>
        <taxon>Eukaryota</taxon>
        <taxon>Sar</taxon>
        <taxon>Alveolata</taxon>
        <taxon>Dinophyceae</taxon>
        <taxon>Suessiales</taxon>
        <taxon>Symbiodiniaceae</taxon>
        <taxon>Symbiodinium</taxon>
    </lineage>
</organism>
<evidence type="ECO:0000256" key="2">
    <source>
        <dbReference type="ARBA" id="ARBA00022692"/>
    </source>
</evidence>
<keyword evidence="2 6" id="KW-0812">Transmembrane</keyword>
<dbReference type="Gene3D" id="1.10.287.70">
    <property type="match status" value="1"/>
</dbReference>
<evidence type="ECO:0000313" key="8">
    <source>
        <dbReference type="EMBL" id="OLQ07627.1"/>
    </source>
</evidence>
<evidence type="ECO:0000259" key="7">
    <source>
        <dbReference type="Pfam" id="PF08016"/>
    </source>
</evidence>
<keyword evidence="4 6" id="KW-0472">Membrane</keyword>